<dbReference type="AlphaFoldDB" id="A0A426ZCW5"/>
<reference evidence="3 4" key="1">
    <citation type="journal article" date="2014" name="Agronomy (Basel)">
        <title>A Draft Genome Sequence for Ensete ventricosum, the Drought-Tolerant Tree Against Hunger.</title>
        <authorList>
            <person name="Harrison J."/>
            <person name="Moore K.A."/>
            <person name="Paszkiewicz K."/>
            <person name="Jones T."/>
            <person name="Grant M."/>
            <person name="Ambacheew D."/>
            <person name="Muzemil S."/>
            <person name="Studholme D.J."/>
        </authorList>
    </citation>
    <scope>NUCLEOTIDE SEQUENCE [LARGE SCALE GENOMIC DNA]</scope>
</reference>
<evidence type="ECO:0000313" key="4">
    <source>
        <dbReference type="Proteomes" id="UP000287651"/>
    </source>
</evidence>
<feature type="region of interest" description="Disordered" evidence="1">
    <location>
        <begin position="43"/>
        <end position="63"/>
    </location>
</feature>
<accession>A0A426ZCW5</accession>
<dbReference type="Proteomes" id="UP000287651">
    <property type="component" value="Unassembled WGS sequence"/>
</dbReference>
<evidence type="ECO:0000256" key="1">
    <source>
        <dbReference type="SAM" id="MobiDB-lite"/>
    </source>
</evidence>
<organism evidence="3 4">
    <name type="scientific">Ensete ventricosum</name>
    <name type="common">Abyssinian banana</name>
    <name type="synonym">Musa ensete</name>
    <dbReference type="NCBI Taxonomy" id="4639"/>
    <lineage>
        <taxon>Eukaryota</taxon>
        <taxon>Viridiplantae</taxon>
        <taxon>Streptophyta</taxon>
        <taxon>Embryophyta</taxon>
        <taxon>Tracheophyta</taxon>
        <taxon>Spermatophyta</taxon>
        <taxon>Magnoliopsida</taxon>
        <taxon>Liliopsida</taxon>
        <taxon>Zingiberales</taxon>
        <taxon>Musaceae</taxon>
        <taxon>Ensete</taxon>
    </lineage>
</organism>
<comment type="caution">
    <text evidence="3">The sequence shown here is derived from an EMBL/GenBank/DDBJ whole genome shotgun (WGS) entry which is preliminary data.</text>
</comment>
<evidence type="ECO:0000313" key="3">
    <source>
        <dbReference type="EMBL" id="RRT61821.1"/>
    </source>
</evidence>
<name>A0A426ZCW5_ENSVE</name>
<evidence type="ECO:0000256" key="2">
    <source>
        <dbReference type="SAM" id="Phobius"/>
    </source>
</evidence>
<gene>
    <name evidence="3" type="ORF">B296_00021873</name>
</gene>
<keyword evidence="2" id="KW-1133">Transmembrane helix</keyword>
<sequence>MNAASSTAPPVLLPSHQHQLRRASLVCSPLVLRPRPSLSISSSLFGHRRSRPPDPKSSSHGRNLELTVDPGAIAAQASAAAGRLRRSSEESLRRFLSAGEEAYHDLRTSVRVDRSRNRVVFSCRESSLLFVSNLFLWSFVAVLAARALVWLGLGFRSRWRFGDWSLIRRDRSLGGREVVVGRRFRGRDWNKKSFTVSRSPLSPVRGTDLKTVENVAKIQREKQEKLPKWWPDSIPAPVIGTGKQDYQREVDRLVRGKYSLLACCLNFFLYLFGGQWL</sequence>
<keyword evidence="2" id="KW-0472">Membrane</keyword>
<keyword evidence="2" id="KW-0812">Transmembrane</keyword>
<proteinExistence type="predicted"/>
<dbReference type="PANTHER" id="PTHR35830:SF1">
    <property type="entry name" value="OS05G0299200 PROTEIN"/>
    <property type="match status" value="1"/>
</dbReference>
<dbReference type="EMBL" id="AMZH03007234">
    <property type="protein sequence ID" value="RRT61821.1"/>
    <property type="molecule type" value="Genomic_DNA"/>
</dbReference>
<feature type="transmembrane region" description="Helical" evidence="2">
    <location>
        <begin position="134"/>
        <end position="155"/>
    </location>
</feature>
<dbReference type="PANTHER" id="PTHR35830">
    <property type="entry name" value="OS05G0299200 PROTEIN"/>
    <property type="match status" value="1"/>
</dbReference>
<protein>
    <submittedName>
        <fullName evidence="3">Uncharacterized protein</fullName>
    </submittedName>
</protein>